<evidence type="ECO:0000259" key="9">
    <source>
        <dbReference type="PROSITE" id="PS50850"/>
    </source>
</evidence>
<keyword evidence="2" id="KW-0813">Transport</keyword>
<dbReference type="Gene3D" id="1.20.1250.20">
    <property type="entry name" value="MFS general substrate transporter like domains"/>
    <property type="match status" value="1"/>
</dbReference>
<dbReference type="Pfam" id="PF07690">
    <property type="entry name" value="MFS_1"/>
    <property type="match status" value="1"/>
</dbReference>
<keyword evidence="4 7" id="KW-0812">Transmembrane</keyword>
<evidence type="ECO:0000313" key="11">
    <source>
        <dbReference type="Proteomes" id="UP000187499"/>
    </source>
</evidence>
<evidence type="ECO:0000256" key="8">
    <source>
        <dbReference type="SAM" id="SignalP"/>
    </source>
</evidence>
<evidence type="ECO:0000313" key="10">
    <source>
        <dbReference type="EMBL" id="APX71402.1"/>
    </source>
</evidence>
<evidence type="ECO:0000256" key="3">
    <source>
        <dbReference type="ARBA" id="ARBA00022475"/>
    </source>
</evidence>
<feature type="transmembrane region" description="Helical" evidence="7">
    <location>
        <begin position="243"/>
        <end position="262"/>
    </location>
</feature>
<dbReference type="KEGG" id="lalw:BTM29_02010"/>
<evidence type="ECO:0000256" key="2">
    <source>
        <dbReference type="ARBA" id="ARBA00022448"/>
    </source>
</evidence>
<feature type="transmembrane region" description="Helical" evidence="7">
    <location>
        <begin position="269"/>
        <end position="287"/>
    </location>
</feature>
<feature type="domain" description="Major facilitator superfamily (MFS) profile" evidence="9">
    <location>
        <begin position="1"/>
        <end position="383"/>
    </location>
</feature>
<dbReference type="InterPro" id="IPR036259">
    <property type="entry name" value="MFS_trans_sf"/>
</dbReference>
<dbReference type="PROSITE" id="PS50850">
    <property type="entry name" value="MFS"/>
    <property type="match status" value="1"/>
</dbReference>
<reference evidence="11" key="1">
    <citation type="submission" date="2016-12" db="EMBL/GenBank/DDBJ databases">
        <authorList>
            <person name="Jung M.Y."/>
            <person name="Lee S.H."/>
        </authorList>
    </citation>
    <scope>NUCLEOTIDE SEQUENCE [LARGE SCALE GENOMIC DNA]</scope>
    <source>
        <strain evidence="11">WiKim39</strain>
    </source>
</reference>
<evidence type="ECO:0000256" key="7">
    <source>
        <dbReference type="SAM" id="Phobius"/>
    </source>
</evidence>
<dbReference type="EMBL" id="CP019323">
    <property type="protein sequence ID" value="APX71402.1"/>
    <property type="molecule type" value="Genomic_DNA"/>
</dbReference>
<feature type="transmembrane region" description="Helical" evidence="7">
    <location>
        <begin position="205"/>
        <end position="231"/>
    </location>
</feature>
<dbReference type="PANTHER" id="PTHR43124">
    <property type="entry name" value="PURINE EFFLUX PUMP PBUE"/>
    <property type="match status" value="1"/>
</dbReference>
<dbReference type="SUPFAM" id="SSF103473">
    <property type="entry name" value="MFS general substrate transporter"/>
    <property type="match status" value="1"/>
</dbReference>
<feature type="transmembrane region" description="Helical" evidence="7">
    <location>
        <begin position="325"/>
        <end position="347"/>
    </location>
</feature>
<protein>
    <submittedName>
        <fullName evidence="10">MFS transporter</fullName>
    </submittedName>
</protein>
<keyword evidence="8" id="KW-0732">Signal</keyword>
<dbReference type="Proteomes" id="UP000187499">
    <property type="component" value="Chromosome"/>
</dbReference>
<dbReference type="PANTHER" id="PTHR43124:SF3">
    <property type="entry name" value="CHLORAMPHENICOL EFFLUX PUMP RV0191"/>
    <property type="match status" value="1"/>
</dbReference>
<feature type="signal peptide" evidence="8">
    <location>
        <begin position="1"/>
        <end position="24"/>
    </location>
</feature>
<dbReference type="GO" id="GO:0022857">
    <property type="term" value="F:transmembrane transporter activity"/>
    <property type="evidence" value="ECO:0007669"/>
    <property type="project" value="InterPro"/>
</dbReference>
<dbReference type="AlphaFoldDB" id="A0A1P8Q0K0"/>
<evidence type="ECO:0000256" key="4">
    <source>
        <dbReference type="ARBA" id="ARBA00022692"/>
    </source>
</evidence>
<sequence length="403" mass="43567">MKKIMTRFAILILSVFTVSTGATAATIPLMMKSFSNISPTTIELLMTIPSLGIIIFTPISNIVADFIGIKRTIMSGLVLIFIGGIVPAITMNFSLILVSRVVLGLGTGLLMSFSQSLIIQLYKGRDQQKMLGLSSVCQGLGMFIMTFAAGVLLNGGWQMSYWVYLIVLPIILLVGIYVPKTIGMVSETVTDSGQSKSSKKVDGKIWLLATFAFLFNATFAFISIKFALLVVSRNYGTASDASTLLGLMAFAMVAGGFLFMYIQKHWFKYTSTFGLGFSTVSFLLLSISHSLFVSAIGVILLGISVSVFMSSMIANINRMTSASQVAFSTSVVMTCANVGTLISPYFAKGISSLFNNLEPGFTFEAGLVIFAVLFIFSAVAGINYSKLEYKEIDKLSNNIKTQN</sequence>
<feature type="transmembrane region" description="Helical" evidence="7">
    <location>
        <begin position="76"/>
        <end position="95"/>
    </location>
</feature>
<feature type="chain" id="PRO_5013134441" evidence="8">
    <location>
        <begin position="25"/>
        <end position="403"/>
    </location>
</feature>
<comment type="subcellular location">
    <subcellularLocation>
        <location evidence="1">Cell membrane</location>
        <topology evidence="1">Multi-pass membrane protein</topology>
    </subcellularLocation>
</comment>
<evidence type="ECO:0000256" key="1">
    <source>
        <dbReference type="ARBA" id="ARBA00004651"/>
    </source>
</evidence>
<dbReference type="InterPro" id="IPR011701">
    <property type="entry name" value="MFS"/>
</dbReference>
<feature type="transmembrane region" description="Helical" evidence="7">
    <location>
        <begin position="367"/>
        <end position="385"/>
    </location>
</feature>
<organism evidence="10 11">
    <name type="scientific">Companilactobacillus allii</name>
    <dbReference type="NCBI Taxonomy" id="1847728"/>
    <lineage>
        <taxon>Bacteria</taxon>
        <taxon>Bacillati</taxon>
        <taxon>Bacillota</taxon>
        <taxon>Bacilli</taxon>
        <taxon>Lactobacillales</taxon>
        <taxon>Lactobacillaceae</taxon>
        <taxon>Companilactobacillus</taxon>
    </lineage>
</organism>
<dbReference type="RefSeq" id="WP_076613906.1">
    <property type="nucleotide sequence ID" value="NZ_CP019323.1"/>
</dbReference>
<feature type="transmembrane region" description="Helical" evidence="7">
    <location>
        <begin position="101"/>
        <end position="119"/>
    </location>
</feature>
<evidence type="ECO:0000256" key="6">
    <source>
        <dbReference type="ARBA" id="ARBA00023136"/>
    </source>
</evidence>
<keyword evidence="6 7" id="KW-0472">Membrane</keyword>
<keyword evidence="5 7" id="KW-1133">Transmembrane helix</keyword>
<keyword evidence="3" id="KW-1003">Cell membrane</keyword>
<proteinExistence type="predicted"/>
<dbReference type="InterPro" id="IPR020846">
    <property type="entry name" value="MFS_dom"/>
</dbReference>
<dbReference type="STRING" id="1847728.BTM29_02010"/>
<gene>
    <name evidence="10" type="ORF">BTM29_02010</name>
</gene>
<name>A0A1P8Q0K0_9LACO</name>
<feature type="transmembrane region" description="Helical" evidence="7">
    <location>
        <begin position="159"/>
        <end position="178"/>
    </location>
</feature>
<accession>A0A1P8Q0K0</accession>
<dbReference type="GO" id="GO:0005886">
    <property type="term" value="C:plasma membrane"/>
    <property type="evidence" value="ECO:0007669"/>
    <property type="project" value="UniProtKB-SubCell"/>
</dbReference>
<feature type="transmembrane region" description="Helical" evidence="7">
    <location>
        <begin position="48"/>
        <end position="69"/>
    </location>
</feature>
<evidence type="ECO:0000256" key="5">
    <source>
        <dbReference type="ARBA" id="ARBA00022989"/>
    </source>
</evidence>
<dbReference type="InterPro" id="IPR050189">
    <property type="entry name" value="MFS_Efflux_Transporters"/>
</dbReference>
<feature type="transmembrane region" description="Helical" evidence="7">
    <location>
        <begin position="293"/>
        <end position="313"/>
    </location>
</feature>
<feature type="transmembrane region" description="Helical" evidence="7">
    <location>
        <begin position="131"/>
        <end position="153"/>
    </location>
</feature>
<dbReference type="OrthoDB" id="1650550at2"/>
<keyword evidence="11" id="KW-1185">Reference proteome</keyword>